<dbReference type="eggNOG" id="ENOG502SEA5">
    <property type="taxonomic scope" value="Eukaryota"/>
</dbReference>
<evidence type="ECO:0000313" key="3">
    <source>
        <dbReference type="Proteomes" id="UP000030106"/>
    </source>
</evidence>
<dbReference type="STRING" id="1245745.A0A0A2VA60"/>
<evidence type="ECO:0000313" key="2">
    <source>
        <dbReference type="EMBL" id="KGQ04761.1"/>
    </source>
</evidence>
<dbReference type="OrthoDB" id="4434395at2759"/>
<name>A0A0A2VA60_BEABA</name>
<dbReference type="SUPFAM" id="SSF63829">
    <property type="entry name" value="Calcium-dependent phosphotriesterase"/>
    <property type="match status" value="1"/>
</dbReference>
<dbReference type="AlphaFoldDB" id="A0A0A2VA60"/>
<comment type="caution">
    <text evidence="2">The sequence shown here is derived from an EMBL/GenBank/DDBJ whole genome shotgun (WGS) entry which is preliminary data.</text>
</comment>
<dbReference type="HOGENOM" id="CLU_052674_0_0_1"/>
<accession>A0A0A2VA60</accession>
<sequence length="348" mass="37564">MRFLVLAALFGLSVSRACPARNGCPSPLPGDLDMSAYQLYPENACFDTTRCVAYLSVCFNASVAVYDPVKNEVTNTISFPGLSGDATLHSTGVRVDPLGHLPVVINAGAAFDTFGKDLSGNNFLVKYDLKTNQTIFTANLTAVSNGAYGGFQDVQHTEKGDSFVLGTYGRSSILRVSADGSEVIPWYVGPPLGASDGFSGLALRGHNLIVANQADGQLYRFDTRRRQEGVPVRIPLGPGNETIGQDLDAVYMPPRYNGRILLVSRYNLGTVVLCSRDASWTFAEKLGTIPNPYREQGALSVATVQMGARLYSVNLFSNDAKVQGSNAGNRTDHPLQDISDEVEKFFTR</sequence>
<dbReference type="Gene3D" id="2.130.10.10">
    <property type="entry name" value="YVTN repeat-like/Quinoprotein amine dehydrogenase"/>
    <property type="match status" value="1"/>
</dbReference>
<dbReference type="CDD" id="cd12811">
    <property type="entry name" value="MALA"/>
    <property type="match status" value="1"/>
</dbReference>
<protein>
    <submittedName>
        <fullName evidence="2">Major allergen Mal f 1</fullName>
    </submittedName>
</protein>
<feature type="chain" id="PRO_5002006695" evidence="1">
    <location>
        <begin position="18"/>
        <end position="348"/>
    </location>
</feature>
<dbReference type="InterPro" id="IPR015943">
    <property type="entry name" value="WD40/YVTN_repeat-like_dom_sf"/>
</dbReference>
<dbReference type="InterPro" id="IPR054550">
    <property type="entry name" value="Mala_s_1-like"/>
</dbReference>
<reference evidence="2 3" key="1">
    <citation type="submission" date="2012-10" db="EMBL/GenBank/DDBJ databases">
        <title>Genome sequencing and analysis of entomopathogenic fungi Beauveria bassiana D1-5.</title>
        <authorList>
            <person name="Li Q."/>
            <person name="Wang L."/>
            <person name="Zhang Z."/>
            <person name="Wang Q."/>
            <person name="Ren J."/>
            <person name="Wang M."/>
            <person name="Xu W."/>
            <person name="Wang J."/>
            <person name="Lu Y."/>
            <person name="Du Q."/>
            <person name="Sun Z."/>
        </authorList>
    </citation>
    <scope>NUCLEOTIDE SEQUENCE [LARGE SCALE GENOMIC DNA]</scope>
    <source>
        <strain evidence="2 3">D1-5</strain>
    </source>
</reference>
<gene>
    <name evidence="2" type="ORF">BBAD15_g9989</name>
</gene>
<proteinExistence type="predicted"/>
<dbReference type="Pfam" id="PF22701">
    <property type="entry name" value="Mala_s_1-like"/>
    <property type="match status" value="1"/>
</dbReference>
<evidence type="ECO:0000256" key="1">
    <source>
        <dbReference type="SAM" id="SignalP"/>
    </source>
</evidence>
<keyword evidence="1" id="KW-0732">Signal</keyword>
<dbReference type="Proteomes" id="UP000030106">
    <property type="component" value="Unassembled WGS sequence"/>
</dbReference>
<organism evidence="2 3">
    <name type="scientific">Beauveria bassiana D1-5</name>
    <dbReference type="NCBI Taxonomy" id="1245745"/>
    <lineage>
        <taxon>Eukaryota</taxon>
        <taxon>Fungi</taxon>
        <taxon>Dikarya</taxon>
        <taxon>Ascomycota</taxon>
        <taxon>Pezizomycotina</taxon>
        <taxon>Sordariomycetes</taxon>
        <taxon>Hypocreomycetidae</taxon>
        <taxon>Hypocreales</taxon>
        <taxon>Cordycipitaceae</taxon>
        <taxon>Beauveria</taxon>
    </lineage>
</organism>
<dbReference type="EMBL" id="ANFO01001015">
    <property type="protein sequence ID" value="KGQ04761.1"/>
    <property type="molecule type" value="Genomic_DNA"/>
</dbReference>
<feature type="signal peptide" evidence="1">
    <location>
        <begin position="1"/>
        <end position="17"/>
    </location>
</feature>